<feature type="binding site" description="in other chain" evidence="6">
    <location>
        <position position="174"/>
    </location>
    <ligand>
        <name>Fe cation</name>
        <dbReference type="ChEBI" id="CHEBI:24875"/>
        <note>ligand shared between two adjacent protomers</note>
    </ligand>
</feature>
<dbReference type="GO" id="GO:0009229">
    <property type="term" value="P:thiamine diphosphate biosynthetic process"/>
    <property type="evidence" value="ECO:0007669"/>
    <property type="project" value="UniProtKB-UniRule"/>
</dbReference>
<dbReference type="NCBIfam" id="TIGR00292">
    <property type="entry name" value="sulfide-dependent adenosine diphosphate thiazole synthase"/>
    <property type="match status" value="1"/>
</dbReference>
<dbReference type="Proteomes" id="UP000438699">
    <property type="component" value="Unassembled WGS sequence"/>
</dbReference>
<keyword evidence="4 6" id="KW-0408">Iron</keyword>
<comment type="cofactor">
    <cofactor evidence="6">
        <name>Fe(2+)</name>
        <dbReference type="ChEBI" id="CHEBI:29033"/>
    </cofactor>
</comment>
<dbReference type="RefSeq" id="WP_151150714.1">
    <property type="nucleotide sequence ID" value="NZ_WAIE01000003.1"/>
</dbReference>
<feature type="binding site" description="in other chain" evidence="6">
    <location>
        <position position="127"/>
    </location>
    <ligand>
        <name>NAD(+)</name>
        <dbReference type="ChEBI" id="CHEBI:57540"/>
        <note>ligand shared between two adjacent protomers</note>
    </ligand>
</feature>
<comment type="caution">
    <text evidence="7">The sequence shown here is derived from an EMBL/GenBank/DDBJ whole genome shotgun (WGS) entry which is preliminary data.</text>
</comment>
<feature type="binding site" description="in other chain" evidence="6">
    <location>
        <position position="36"/>
    </location>
    <ligand>
        <name>NAD(+)</name>
        <dbReference type="ChEBI" id="CHEBI:57540"/>
        <note>ligand shared between two adjacent protomers</note>
    </ligand>
</feature>
<dbReference type="UniPathway" id="UPA00060"/>
<dbReference type="HAMAP" id="MF_00304">
    <property type="entry name" value="Thi4"/>
    <property type="match status" value="1"/>
</dbReference>
<dbReference type="GO" id="GO:0009228">
    <property type="term" value="P:thiamine biosynthetic process"/>
    <property type="evidence" value="ECO:0007669"/>
    <property type="project" value="UniProtKB-KW"/>
</dbReference>
<feature type="binding site" description="in other chain" evidence="6">
    <location>
        <position position="228"/>
    </location>
    <ligand>
        <name>NAD(+)</name>
        <dbReference type="ChEBI" id="CHEBI:57540"/>
        <note>ligand shared between two adjacent protomers</note>
    </ligand>
</feature>
<dbReference type="EMBL" id="WAIE01000003">
    <property type="protein sequence ID" value="KAB1441621.1"/>
    <property type="molecule type" value="Genomic_DNA"/>
</dbReference>
<proteinExistence type="inferred from homology"/>
<evidence type="ECO:0000256" key="4">
    <source>
        <dbReference type="ARBA" id="ARBA00023004"/>
    </source>
</evidence>
<dbReference type="AlphaFoldDB" id="A0A6N6N4H1"/>
<dbReference type="InterPro" id="IPR036188">
    <property type="entry name" value="FAD/NAD-bd_sf"/>
</dbReference>
<protein>
    <recommendedName>
        <fullName evidence="6">Thiamine thiazole synthase</fullName>
        <ecNumber evidence="6">2.4.2.59</ecNumber>
    </recommendedName>
</protein>
<evidence type="ECO:0000256" key="2">
    <source>
        <dbReference type="ARBA" id="ARBA00022723"/>
    </source>
</evidence>
<dbReference type="PANTHER" id="PTHR43422:SF3">
    <property type="entry name" value="THIAMINE THIAZOLE SYNTHASE"/>
    <property type="match status" value="1"/>
</dbReference>
<comment type="catalytic activity">
    <reaction evidence="6">
        <text>hydrogen sulfide + glycine + NAD(+) = ADP-5-ethyl-4-methylthiazole-2-carboxylate + nicotinamide + 3 H2O + H(+)</text>
        <dbReference type="Rhea" id="RHEA:55704"/>
        <dbReference type="ChEBI" id="CHEBI:15377"/>
        <dbReference type="ChEBI" id="CHEBI:15378"/>
        <dbReference type="ChEBI" id="CHEBI:17154"/>
        <dbReference type="ChEBI" id="CHEBI:29919"/>
        <dbReference type="ChEBI" id="CHEBI:57305"/>
        <dbReference type="ChEBI" id="CHEBI:57540"/>
        <dbReference type="ChEBI" id="CHEBI:139151"/>
        <dbReference type="EC" id="2.4.2.59"/>
    </reaction>
</comment>
<keyword evidence="3 6" id="KW-0784">Thiamine biosynthesis</keyword>
<dbReference type="PANTHER" id="PTHR43422">
    <property type="entry name" value="THIAMINE THIAZOLE SYNTHASE"/>
    <property type="match status" value="1"/>
</dbReference>
<gene>
    <name evidence="6" type="primary">thi4</name>
    <name evidence="7" type="ORF">F8A88_08450</name>
</gene>
<comment type="pathway">
    <text evidence="6">Cofactor biosynthesis; thiamine diphosphate biosynthesis.</text>
</comment>
<name>A0A6N6N4H1_9BACT</name>
<evidence type="ECO:0000313" key="7">
    <source>
        <dbReference type="EMBL" id="KAB1441621.1"/>
    </source>
</evidence>
<evidence type="ECO:0000256" key="3">
    <source>
        <dbReference type="ARBA" id="ARBA00022977"/>
    </source>
</evidence>
<dbReference type="PRINTS" id="PR00419">
    <property type="entry name" value="ADXRDTASE"/>
</dbReference>
<evidence type="ECO:0000256" key="1">
    <source>
        <dbReference type="ARBA" id="ARBA00022679"/>
    </source>
</evidence>
<comment type="caution">
    <text evidence="6">Lacks conserved residue(s) required for the propagation of feature annotation.</text>
</comment>
<feature type="binding site" description="in other chain" evidence="6">
    <location>
        <begin position="55"/>
        <end position="56"/>
    </location>
    <ligand>
        <name>NAD(+)</name>
        <dbReference type="ChEBI" id="CHEBI:57540"/>
        <note>ligand shared between two adjacent protomers</note>
    </ligand>
</feature>
<keyword evidence="8" id="KW-1185">Reference proteome</keyword>
<dbReference type="GO" id="GO:0016763">
    <property type="term" value="F:pentosyltransferase activity"/>
    <property type="evidence" value="ECO:0007669"/>
    <property type="project" value="UniProtKB-UniRule"/>
</dbReference>
<feature type="binding site" evidence="6">
    <location>
        <position position="159"/>
    </location>
    <ligand>
        <name>Fe cation</name>
        <dbReference type="ChEBI" id="CHEBI:24875"/>
        <note>ligand shared between two adjacent protomers</note>
    </ligand>
</feature>
<dbReference type="Gene3D" id="3.50.50.60">
    <property type="entry name" value="FAD/NAD(P)-binding domain"/>
    <property type="match status" value="1"/>
</dbReference>
<dbReference type="InterPro" id="IPR022828">
    <property type="entry name" value="Thi4_prok"/>
</dbReference>
<dbReference type="EC" id="2.4.2.59" evidence="6"/>
<evidence type="ECO:0000256" key="5">
    <source>
        <dbReference type="ARBA" id="ARBA00023027"/>
    </source>
</evidence>
<organism evidence="7 8">
    <name type="scientific">Pseudodesulfovibrio senegalensis</name>
    <dbReference type="NCBI Taxonomy" id="1721087"/>
    <lineage>
        <taxon>Bacteria</taxon>
        <taxon>Pseudomonadati</taxon>
        <taxon>Thermodesulfobacteriota</taxon>
        <taxon>Desulfovibrionia</taxon>
        <taxon>Desulfovibrionales</taxon>
        <taxon>Desulfovibrionaceae</taxon>
    </lineage>
</organism>
<keyword evidence="5 6" id="KW-0520">NAD</keyword>
<dbReference type="Pfam" id="PF01946">
    <property type="entry name" value="Thi4"/>
    <property type="match status" value="1"/>
</dbReference>
<dbReference type="OrthoDB" id="9777740at2"/>
<keyword evidence="1 6" id="KW-0808">Transferase</keyword>
<reference evidence="7 8" key="1">
    <citation type="journal article" date="2017" name="Int. J. Syst. Evol. Microbiol.">
        <title>Desulfovibrio senegalensis sp. nov., a mesophilic sulfate reducer isolated from marine sediment.</title>
        <authorList>
            <person name="Thioye A."/>
            <person name="Gam Z.B.A."/>
            <person name="Mbengue M."/>
            <person name="Cayol J.L."/>
            <person name="Joseph-Bartoli M."/>
            <person name="Toure-Kane C."/>
            <person name="Labat M."/>
        </authorList>
    </citation>
    <scope>NUCLEOTIDE SEQUENCE [LARGE SCALE GENOMIC DNA]</scope>
    <source>
        <strain evidence="7 8">DSM 101509</strain>
    </source>
</reference>
<feature type="binding site" evidence="6">
    <location>
        <begin position="157"/>
        <end position="159"/>
    </location>
    <ligand>
        <name>NAD(+)</name>
        <dbReference type="ChEBI" id="CHEBI:57540"/>
        <note>ligand shared between two adjacent protomers</note>
    </ligand>
</feature>
<dbReference type="InterPro" id="IPR002922">
    <property type="entry name" value="Thi4_fam"/>
</dbReference>
<evidence type="ECO:0000256" key="6">
    <source>
        <dbReference type="HAMAP-Rule" id="MF_00304"/>
    </source>
</evidence>
<feature type="binding site" description="in other chain" evidence="6">
    <location>
        <position position="63"/>
    </location>
    <ligand>
        <name>NAD(+)</name>
        <dbReference type="ChEBI" id="CHEBI:57540"/>
        <note>ligand shared between two adjacent protomers</note>
    </ligand>
</feature>
<comment type="function">
    <text evidence="6">Involved in the biosynthesis of the thiazole moiety of thiamine. Catalyzes the conversion of NAD and glycine to adenosine diphosphate 5-(2-hydroxyethyl)-4-methylthiazole-2-carboxylate (ADT), an adenylated thiazole intermediate, using free sulfide as a source of sulfur.</text>
</comment>
<feature type="binding site" evidence="6">
    <location>
        <position position="238"/>
    </location>
    <ligand>
        <name>glycine</name>
        <dbReference type="ChEBI" id="CHEBI:57305"/>
    </ligand>
</feature>
<sequence length="262" mass="28139">MSLNEKIITDAIITEFYHKFRDCLDVDVAIVGAGPSGMTAAYHLAKAGRKVAMFERKLSMGGGMWGGGMTWNTIVVQEGSKHVLEDLGVPMKRYQDEYFTCDAVAATTTLASQACLAGTRVFNCVSVEDVAIREVDGEKRVTGLVINSSPVEMAGLHVDPLVIGCKYVIEATGHDTEVLKTLCRKNDIKLNTPSGSIQGEQSMWADVAETDTVENTCEVFPGMYVTGMAANASHGSYRMGPIFGGMLLSGVKAAKEINEKLG</sequence>
<comment type="subunit">
    <text evidence="6">Homooctamer; tetramer of dimers.</text>
</comment>
<comment type="similarity">
    <text evidence="6">Belongs to the THI4 family.</text>
</comment>
<evidence type="ECO:0000313" key="8">
    <source>
        <dbReference type="Proteomes" id="UP000438699"/>
    </source>
</evidence>
<dbReference type="SUPFAM" id="SSF51905">
    <property type="entry name" value="FAD/NAD(P)-binding domain"/>
    <property type="match status" value="1"/>
</dbReference>
<dbReference type="GO" id="GO:0052837">
    <property type="term" value="P:thiazole biosynthetic process"/>
    <property type="evidence" value="ECO:0007669"/>
    <property type="project" value="UniProtKB-UniRule"/>
</dbReference>
<keyword evidence="2 6" id="KW-0479">Metal-binding</keyword>
<dbReference type="GO" id="GO:0005506">
    <property type="term" value="F:iron ion binding"/>
    <property type="evidence" value="ECO:0007669"/>
    <property type="project" value="UniProtKB-UniRule"/>
</dbReference>
<accession>A0A6N6N4H1</accession>